<dbReference type="GO" id="GO:0005777">
    <property type="term" value="C:peroxisome"/>
    <property type="evidence" value="ECO:0007669"/>
    <property type="project" value="UniProtKB-SubCell"/>
</dbReference>
<protein>
    <submittedName>
        <fullName evidence="4">Unannotated protein</fullName>
    </submittedName>
</protein>
<keyword evidence="2" id="KW-0576">Peroxisome</keyword>
<dbReference type="Pfam" id="PF00378">
    <property type="entry name" value="ECH_1"/>
    <property type="match status" value="1"/>
</dbReference>
<dbReference type="InterPro" id="IPR014748">
    <property type="entry name" value="Enoyl-CoA_hydra_C"/>
</dbReference>
<comment type="subcellular location">
    <subcellularLocation>
        <location evidence="1">Peroxisome</location>
    </subcellularLocation>
</comment>
<dbReference type="SUPFAM" id="SSF52096">
    <property type="entry name" value="ClpP/crotonase"/>
    <property type="match status" value="1"/>
</dbReference>
<keyword evidence="3" id="KW-0413">Isomerase</keyword>
<name>A0A6J7G288_9ZZZZ</name>
<dbReference type="CDD" id="cd06558">
    <property type="entry name" value="crotonase-like"/>
    <property type="match status" value="1"/>
</dbReference>
<dbReference type="AlphaFoldDB" id="A0A6J7G288"/>
<dbReference type="PANTHER" id="PTHR43684">
    <property type="match status" value="1"/>
</dbReference>
<dbReference type="Gene3D" id="1.10.12.10">
    <property type="entry name" value="Lyase 2-enoyl-coa Hydratase, Chain A, domain 2"/>
    <property type="match status" value="1"/>
</dbReference>
<dbReference type="InterPro" id="IPR051053">
    <property type="entry name" value="ECH/Chromodomain_protein"/>
</dbReference>
<evidence type="ECO:0000313" key="4">
    <source>
        <dbReference type="EMBL" id="CAB4900684.1"/>
    </source>
</evidence>
<organism evidence="4">
    <name type="scientific">freshwater metagenome</name>
    <dbReference type="NCBI Taxonomy" id="449393"/>
    <lineage>
        <taxon>unclassified sequences</taxon>
        <taxon>metagenomes</taxon>
        <taxon>ecological metagenomes</taxon>
    </lineage>
</organism>
<dbReference type="Gene3D" id="3.90.226.10">
    <property type="entry name" value="2-enoyl-CoA Hydratase, Chain A, domain 1"/>
    <property type="match status" value="1"/>
</dbReference>
<evidence type="ECO:0000256" key="2">
    <source>
        <dbReference type="ARBA" id="ARBA00023140"/>
    </source>
</evidence>
<dbReference type="InterPro" id="IPR029045">
    <property type="entry name" value="ClpP/crotonase-like_dom_sf"/>
</dbReference>
<reference evidence="4" key="1">
    <citation type="submission" date="2020-05" db="EMBL/GenBank/DDBJ databases">
        <authorList>
            <person name="Chiriac C."/>
            <person name="Salcher M."/>
            <person name="Ghai R."/>
            <person name="Kavagutti S V."/>
        </authorList>
    </citation>
    <scope>NUCLEOTIDE SEQUENCE</scope>
</reference>
<gene>
    <name evidence="4" type="ORF">UFOPK3564_00551</name>
</gene>
<evidence type="ECO:0000256" key="3">
    <source>
        <dbReference type="ARBA" id="ARBA00023235"/>
    </source>
</evidence>
<accession>A0A6J7G288</accession>
<dbReference type="GO" id="GO:0004165">
    <property type="term" value="F:delta(3)-delta(2)-enoyl-CoA isomerase activity"/>
    <property type="evidence" value="ECO:0007669"/>
    <property type="project" value="UniProtKB-ARBA"/>
</dbReference>
<dbReference type="PANTHER" id="PTHR43684:SF1">
    <property type="entry name" value="ENOYL-COA DELTA ISOMERASE 2"/>
    <property type="match status" value="1"/>
</dbReference>
<dbReference type="InterPro" id="IPR001753">
    <property type="entry name" value="Enoyl-CoA_hydra/iso"/>
</dbReference>
<dbReference type="EMBL" id="CAFBMK010000019">
    <property type="protein sequence ID" value="CAB4900684.1"/>
    <property type="molecule type" value="Genomic_DNA"/>
</dbReference>
<proteinExistence type="predicted"/>
<sequence>MAVTAPAIAVAVDGGVATLTLARPDTGNAIDPVLARELREAVEGLAARDDVRAVLLRAEGKLFCVGGDVGFFAGAPDRHAALHALAGDLHDGLRALLALDVPVVAAVQGAAAGAGMSLACAADVVIAGPSASFTVAYSAVGLSPDGGQSWTLPRLVGARRAADMMLRNTRVQADEALRIGLVTEVVGAEELDDRAAAVARGLAAAPTGALAATRRLLRDSAASTLDEQLDAERESIATRGGTAEAGEGIAAFLERRPADFAGTTDTA</sequence>
<evidence type="ECO:0000256" key="1">
    <source>
        <dbReference type="ARBA" id="ARBA00004275"/>
    </source>
</evidence>